<dbReference type="InterPro" id="IPR023214">
    <property type="entry name" value="HAD_sf"/>
</dbReference>
<keyword evidence="10" id="KW-0677">Repeat</keyword>
<reference evidence="25 26" key="1">
    <citation type="submission" date="2023-10" db="EMBL/GenBank/DDBJ databases">
        <title>Phytobacter spp. The emergence of a new genus of hospital-origin enterobacteria encoding carbapenemases in Argentina.</title>
        <authorList>
            <person name="Vay C."/>
            <person name="Almuzara M."/>
            <person name="Traglia G.M."/>
            <person name="Campos J."/>
        </authorList>
    </citation>
    <scope>NUCLEOTIDE SEQUENCE [LARGE SCALE GENOMIC DNA]</scope>
    <source>
        <strain evidence="25 26">CVMA36</strain>
    </source>
</reference>
<dbReference type="FunFam" id="3.30.70.100:FF:000030">
    <property type="entry name" value="Copper-exporting P-type ATPase"/>
    <property type="match status" value="1"/>
</dbReference>
<dbReference type="SFLD" id="SFLDF00027">
    <property type="entry name" value="p-type_atpase"/>
    <property type="match status" value="1"/>
</dbReference>
<accession>A0AB35RJ64</accession>
<dbReference type="InterPro" id="IPR008250">
    <property type="entry name" value="ATPase_P-typ_transduc_dom_A_sf"/>
</dbReference>
<dbReference type="SUPFAM" id="SSF81653">
    <property type="entry name" value="Calcium ATPase, transduction domain A"/>
    <property type="match status" value="1"/>
</dbReference>
<dbReference type="GO" id="GO:0005524">
    <property type="term" value="F:ATP binding"/>
    <property type="evidence" value="ECO:0007669"/>
    <property type="project" value="UniProtKB-UniRule"/>
</dbReference>
<feature type="transmembrane region" description="Helical" evidence="23">
    <location>
        <begin position="463"/>
        <end position="486"/>
    </location>
</feature>
<dbReference type="CDD" id="cd02094">
    <property type="entry name" value="P-type_ATPase_Cu-like"/>
    <property type="match status" value="1"/>
</dbReference>
<dbReference type="Pfam" id="PF00122">
    <property type="entry name" value="E1-E2_ATPase"/>
    <property type="match status" value="1"/>
</dbReference>
<dbReference type="GO" id="GO:0140581">
    <property type="term" value="F:P-type monovalent copper transporter activity"/>
    <property type="evidence" value="ECO:0007669"/>
    <property type="project" value="UniProtKB-EC"/>
</dbReference>
<evidence type="ECO:0000256" key="12">
    <source>
        <dbReference type="ARBA" id="ARBA00022796"/>
    </source>
</evidence>
<evidence type="ECO:0000256" key="21">
    <source>
        <dbReference type="ARBA" id="ARBA00033239"/>
    </source>
</evidence>
<keyword evidence="15" id="KW-1278">Translocase</keyword>
<proteinExistence type="inferred from homology"/>
<comment type="similarity">
    <text evidence="2 23">Belongs to the cation transport ATPase (P-type) (TC 3.A.3) family. Type IB subfamily.</text>
</comment>
<feature type="transmembrane region" description="Helical" evidence="23">
    <location>
        <begin position="249"/>
        <end position="271"/>
    </location>
</feature>
<evidence type="ECO:0000256" key="1">
    <source>
        <dbReference type="ARBA" id="ARBA00004651"/>
    </source>
</evidence>
<feature type="transmembrane region" description="Helical" evidence="23">
    <location>
        <begin position="435"/>
        <end position="457"/>
    </location>
</feature>
<organism evidence="25 26">
    <name type="scientific">Phytobacter ursingii</name>
    <dbReference type="NCBI Taxonomy" id="1972431"/>
    <lineage>
        <taxon>Bacteria</taxon>
        <taxon>Pseudomonadati</taxon>
        <taxon>Pseudomonadota</taxon>
        <taxon>Gammaproteobacteria</taxon>
        <taxon>Enterobacterales</taxon>
        <taxon>Enterobacteriaceae</taxon>
        <taxon>Phytobacter</taxon>
    </lineage>
</organism>
<dbReference type="PROSITE" id="PS01229">
    <property type="entry name" value="COF_2"/>
    <property type="match status" value="1"/>
</dbReference>
<sequence>MSHITELELDGLSCGHCVKRVKESLEQRADVDQADVTLTHAQITGNADAAALIDTIKQAGYGASISHPKAKPLAESSTPSEALTAATPELPATDDLDDSQQLLINGMSCASCVSRVQKALQAVPGVTQARVNLAERTALVMGSASAQTLVSAVEGAGYGAEAIEDDIKRRERQQETAVATMKRFRWQAIVALLVGVPVMVWGMVGDNMMVTDANRALWLFIGVLTLGVMIVAGGHFYRSAWKSLTNGTATMDTLVALGTGAAWLYSMSVNIWPQWFPMEARHLYYEASAMIIGLINLGHMLEARARQRSSKALEKLLDLTPPTARVVTDEGEKTLPLAEVHPGMTLRLTTGDRVPVDGQISQGEAWFDEAMLTGEPIPQEKNIGDAVHAGTVVQDGSVLFTASAVGSQTTLSRIIRMVRQAQSSKPEIGQLADKISAVFVPVVVAIALLSGAIWYIFGPAPQIVYTLVITTTVLIIACPCALGLATPMSIISGVGRAAEFGVLVRDADALQRASTLDTLVFDKTGTLTRGKPQVVTIKTANGFTEHQALRFAAALEQGSSHPLAHAILEKTGEERLPSVQNFRTLRGLGVSGEAEGSSLLLGNQALLSQQQVTVRELEDEMASQAAQGATPVLLAVDGKIAALLAIRDPLREDSVSALQRLHRAGYRLVMLTGDNPTTAKAIAKEAGIDEVIAGVLPDGKADAIARLQREGRRVAMVGDGINDAPALAQADVGIAMGGGSDVAIETAAITLMRHSLMGVADALAISKATLRNMKQNLLGAFVYNSLGIPIAAGILWPLTGTLLNPVVAGAAMALSSITVVSNANRLLRFRPKD</sequence>
<dbReference type="InterPro" id="IPR059000">
    <property type="entry name" value="ATPase_P-type_domA"/>
</dbReference>
<evidence type="ECO:0000256" key="23">
    <source>
        <dbReference type="RuleBase" id="RU362081"/>
    </source>
</evidence>
<dbReference type="EMBL" id="JAWJAC010000003">
    <property type="protein sequence ID" value="MDV2862069.1"/>
    <property type="molecule type" value="Genomic_DNA"/>
</dbReference>
<evidence type="ECO:0000256" key="4">
    <source>
        <dbReference type="ARBA" id="ARBA00015102"/>
    </source>
</evidence>
<dbReference type="RefSeq" id="WP_229220319.1">
    <property type="nucleotide sequence ID" value="NZ_JAWJAC010000003.1"/>
</dbReference>
<dbReference type="Proteomes" id="UP001286589">
    <property type="component" value="Unassembled WGS sequence"/>
</dbReference>
<dbReference type="InterPro" id="IPR017969">
    <property type="entry name" value="Heavy-metal-associated_CS"/>
</dbReference>
<keyword evidence="26" id="KW-1185">Reference proteome</keyword>
<dbReference type="InterPro" id="IPR027256">
    <property type="entry name" value="P-typ_ATPase_IB"/>
</dbReference>
<evidence type="ECO:0000259" key="24">
    <source>
        <dbReference type="PROSITE" id="PS50846"/>
    </source>
</evidence>
<feature type="transmembrane region" description="Helical" evidence="23">
    <location>
        <begin position="283"/>
        <end position="301"/>
    </location>
</feature>
<evidence type="ECO:0000256" key="15">
    <source>
        <dbReference type="ARBA" id="ARBA00022967"/>
    </source>
</evidence>
<dbReference type="GO" id="GO:0060003">
    <property type="term" value="P:copper ion export"/>
    <property type="evidence" value="ECO:0007669"/>
    <property type="project" value="UniProtKB-ARBA"/>
</dbReference>
<keyword evidence="5" id="KW-0813">Transport</keyword>
<dbReference type="SFLD" id="SFLDS00003">
    <property type="entry name" value="Haloacid_Dehalogenase"/>
    <property type="match status" value="1"/>
</dbReference>
<comment type="caution">
    <text evidence="25">The sequence shown here is derived from an EMBL/GenBank/DDBJ whole genome shotgun (WGS) entry which is preliminary data.</text>
</comment>
<keyword evidence="19 23" id="KW-0472">Membrane</keyword>
<dbReference type="FunFam" id="3.40.1110.10:FF:000036">
    <property type="entry name" value="Copper-exporting P-type ATPase"/>
    <property type="match status" value="1"/>
</dbReference>
<evidence type="ECO:0000256" key="20">
    <source>
        <dbReference type="ARBA" id="ARBA00029719"/>
    </source>
</evidence>
<dbReference type="NCBIfam" id="TIGR01511">
    <property type="entry name" value="ATPase-IB1_Cu"/>
    <property type="match status" value="1"/>
</dbReference>
<evidence type="ECO:0000256" key="2">
    <source>
        <dbReference type="ARBA" id="ARBA00006024"/>
    </source>
</evidence>
<evidence type="ECO:0000256" key="10">
    <source>
        <dbReference type="ARBA" id="ARBA00022737"/>
    </source>
</evidence>
<evidence type="ECO:0000256" key="11">
    <source>
        <dbReference type="ARBA" id="ARBA00022741"/>
    </source>
</evidence>
<dbReference type="InterPro" id="IPR036412">
    <property type="entry name" value="HAD-like_sf"/>
</dbReference>
<dbReference type="PRINTS" id="PR00943">
    <property type="entry name" value="CUATPASE"/>
</dbReference>
<keyword evidence="7" id="KW-0597">Phosphoprotein</keyword>
<dbReference type="InterPro" id="IPR023299">
    <property type="entry name" value="ATPase_P-typ_cyto_dom_N"/>
</dbReference>
<dbReference type="Gene3D" id="3.40.1110.10">
    <property type="entry name" value="Calcium-transporting ATPase, cytoplasmic domain N"/>
    <property type="match status" value="1"/>
</dbReference>
<feature type="domain" description="HMA" evidence="24">
    <location>
        <begin position="3"/>
        <end position="64"/>
    </location>
</feature>
<dbReference type="GO" id="GO:0005886">
    <property type="term" value="C:plasma membrane"/>
    <property type="evidence" value="ECO:0007669"/>
    <property type="project" value="UniProtKB-SubCell"/>
</dbReference>
<dbReference type="NCBIfam" id="NF007952">
    <property type="entry name" value="PRK10671.1"/>
    <property type="match status" value="1"/>
</dbReference>
<name>A0AB35RJ64_9ENTR</name>
<dbReference type="EC" id="7.2.2.8" evidence="3"/>
<keyword evidence="11 23" id="KW-0547">Nucleotide-binding</keyword>
<evidence type="ECO:0000256" key="3">
    <source>
        <dbReference type="ARBA" id="ARBA00012517"/>
    </source>
</evidence>
<dbReference type="PROSITE" id="PS01047">
    <property type="entry name" value="HMA_1"/>
    <property type="match status" value="2"/>
</dbReference>
<dbReference type="Pfam" id="PF00702">
    <property type="entry name" value="Hydrolase"/>
    <property type="match status" value="1"/>
</dbReference>
<dbReference type="InterPro" id="IPR001757">
    <property type="entry name" value="P_typ_ATPase"/>
</dbReference>
<protein>
    <recommendedName>
        <fullName evidence="4">Copper-exporting P-type ATPase</fullName>
        <ecNumber evidence="3">7.2.2.8</ecNumber>
    </recommendedName>
    <alternativeName>
        <fullName evidence="20">Copper-exporting P-type ATPase A</fullName>
    </alternativeName>
    <alternativeName>
        <fullName evidence="21">Cu(+)-exporting ATPase</fullName>
    </alternativeName>
</protein>
<feature type="domain" description="HMA" evidence="24">
    <location>
        <begin position="98"/>
        <end position="161"/>
    </location>
</feature>
<dbReference type="NCBIfam" id="TIGR01494">
    <property type="entry name" value="ATPase_P-type"/>
    <property type="match status" value="1"/>
</dbReference>
<comment type="catalytic activity">
    <reaction evidence="22">
        <text>Cu(+)(in) + ATP + H2O = Cu(+)(out) + ADP + phosphate + H(+)</text>
        <dbReference type="Rhea" id="RHEA:25792"/>
        <dbReference type="ChEBI" id="CHEBI:15377"/>
        <dbReference type="ChEBI" id="CHEBI:15378"/>
        <dbReference type="ChEBI" id="CHEBI:30616"/>
        <dbReference type="ChEBI" id="CHEBI:43474"/>
        <dbReference type="ChEBI" id="CHEBI:49552"/>
        <dbReference type="ChEBI" id="CHEBI:456216"/>
        <dbReference type="EC" id="7.2.2.8"/>
    </reaction>
</comment>
<feature type="transmembrane region" description="Helical" evidence="23">
    <location>
        <begin position="802"/>
        <end position="823"/>
    </location>
</feature>
<keyword evidence="8 23" id="KW-0812">Transmembrane</keyword>
<keyword evidence="18" id="KW-0406">Ion transport</keyword>
<evidence type="ECO:0000256" key="7">
    <source>
        <dbReference type="ARBA" id="ARBA00022553"/>
    </source>
</evidence>
<evidence type="ECO:0000256" key="14">
    <source>
        <dbReference type="ARBA" id="ARBA00022842"/>
    </source>
</evidence>
<dbReference type="Gene3D" id="3.40.50.1000">
    <property type="entry name" value="HAD superfamily/HAD-like"/>
    <property type="match status" value="1"/>
</dbReference>
<dbReference type="AlphaFoldDB" id="A0AB35RJ64"/>
<dbReference type="FunFam" id="2.70.150.10:FF:000020">
    <property type="entry name" value="Copper-exporting P-type ATPase A"/>
    <property type="match status" value="1"/>
</dbReference>
<evidence type="ECO:0000256" key="22">
    <source>
        <dbReference type="ARBA" id="ARBA00049289"/>
    </source>
</evidence>
<evidence type="ECO:0000313" key="26">
    <source>
        <dbReference type="Proteomes" id="UP001286589"/>
    </source>
</evidence>
<evidence type="ECO:0000256" key="17">
    <source>
        <dbReference type="ARBA" id="ARBA00023008"/>
    </source>
</evidence>
<dbReference type="SFLD" id="SFLDG00002">
    <property type="entry name" value="C1.7:_P-type_atpase_like"/>
    <property type="match status" value="1"/>
</dbReference>
<keyword evidence="12" id="KW-0187">Copper transport</keyword>
<dbReference type="PRINTS" id="PR00119">
    <property type="entry name" value="CATATPASE"/>
</dbReference>
<keyword evidence="9 23" id="KW-0479">Metal-binding</keyword>
<dbReference type="SUPFAM" id="SSF55008">
    <property type="entry name" value="HMA, heavy metal-associated domain"/>
    <property type="match status" value="2"/>
</dbReference>
<keyword evidence="6 23" id="KW-1003">Cell membrane</keyword>
<evidence type="ECO:0000256" key="9">
    <source>
        <dbReference type="ARBA" id="ARBA00022723"/>
    </source>
</evidence>
<dbReference type="PROSITE" id="PS00154">
    <property type="entry name" value="ATPASE_E1_E2"/>
    <property type="match status" value="1"/>
</dbReference>
<keyword evidence="13 23" id="KW-0067">ATP-binding</keyword>
<keyword evidence="14" id="KW-0460">Magnesium</keyword>
<dbReference type="GO" id="GO:0016887">
    <property type="term" value="F:ATP hydrolysis activity"/>
    <property type="evidence" value="ECO:0007669"/>
    <property type="project" value="InterPro"/>
</dbReference>
<dbReference type="SUPFAM" id="SSF81665">
    <property type="entry name" value="Calcium ATPase, transmembrane domain M"/>
    <property type="match status" value="1"/>
</dbReference>
<dbReference type="CDD" id="cd00371">
    <property type="entry name" value="HMA"/>
    <property type="match status" value="2"/>
</dbReference>
<evidence type="ECO:0000256" key="6">
    <source>
        <dbReference type="ARBA" id="ARBA00022475"/>
    </source>
</evidence>
<evidence type="ECO:0000256" key="13">
    <source>
        <dbReference type="ARBA" id="ARBA00022840"/>
    </source>
</evidence>
<dbReference type="InterPro" id="IPR036163">
    <property type="entry name" value="HMA_dom_sf"/>
</dbReference>
<keyword evidence="16 23" id="KW-1133">Transmembrane helix</keyword>
<dbReference type="PANTHER" id="PTHR43520">
    <property type="entry name" value="ATP7, ISOFORM B"/>
    <property type="match status" value="1"/>
</dbReference>
<evidence type="ECO:0000256" key="5">
    <source>
        <dbReference type="ARBA" id="ARBA00022448"/>
    </source>
</evidence>
<dbReference type="InterPro" id="IPR006121">
    <property type="entry name" value="HMA_dom"/>
</dbReference>
<gene>
    <name evidence="25" type="primary">copA</name>
    <name evidence="25" type="ORF">R0H02_06260</name>
</gene>
<dbReference type="InterPro" id="IPR023298">
    <property type="entry name" value="ATPase_P-typ_TM_dom_sf"/>
</dbReference>
<keyword evidence="17" id="KW-0186">Copper</keyword>
<evidence type="ECO:0000256" key="8">
    <source>
        <dbReference type="ARBA" id="ARBA00022692"/>
    </source>
</evidence>
<evidence type="ECO:0000256" key="19">
    <source>
        <dbReference type="ARBA" id="ARBA00023136"/>
    </source>
</evidence>
<feature type="transmembrane region" description="Helical" evidence="23">
    <location>
        <begin position="184"/>
        <end position="204"/>
    </location>
</feature>
<comment type="subcellular location">
    <subcellularLocation>
        <location evidence="1">Cell membrane</location>
        <topology evidence="1">Multi-pass membrane protein</topology>
    </subcellularLocation>
</comment>
<dbReference type="PANTHER" id="PTHR43520:SF6">
    <property type="entry name" value="COPPER-EXPORTING P-TYPE ATPASE"/>
    <property type="match status" value="1"/>
</dbReference>
<feature type="transmembrane region" description="Helical" evidence="23">
    <location>
        <begin position="216"/>
        <end position="237"/>
    </location>
</feature>
<evidence type="ECO:0000313" key="25">
    <source>
        <dbReference type="EMBL" id="MDV2862069.1"/>
    </source>
</evidence>
<dbReference type="Gene3D" id="2.70.150.10">
    <property type="entry name" value="Calcium-transporting ATPase, cytoplasmic transduction domain A"/>
    <property type="match status" value="1"/>
</dbReference>
<evidence type="ECO:0000256" key="16">
    <source>
        <dbReference type="ARBA" id="ARBA00022989"/>
    </source>
</evidence>
<dbReference type="PROSITE" id="PS50846">
    <property type="entry name" value="HMA_2"/>
    <property type="match status" value="2"/>
</dbReference>
<dbReference type="Gene3D" id="3.30.70.100">
    <property type="match status" value="2"/>
</dbReference>
<dbReference type="NCBIfam" id="TIGR01525">
    <property type="entry name" value="ATPase-IB_hvy"/>
    <property type="match status" value="1"/>
</dbReference>
<feature type="transmembrane region" description="Helical" evidence="23">
    <location>
        <begin position="777"/>
        <end position="796"/>
    </location>
</feature>
<dbReference type="InterPro" id="IPR018303">
    <property type="entry name" value="ATPase_P-typ_P_site"/>
</dbReference>
<dbReference type="GO" id="GO:0005507">
    <property type="term" value="F:copper ion binding"/>
    <property type="evidence" value="ECO:0007669"/>
    <property type="project" value="TreeGrafter"/>
</dbReference>
<dbReference type="GO" id="GO:0055070">
    <property type="term" value="P:copper ion homeostasis"/>
    <property type="evidence" value="ECO:0007669"/>
    <property type="project" value="TreeGrafter"/>
</dbReference>
<dbReference type="Pfam" id="PF00403">
    <property type="entry name" value="HMA"/>
    <property type="match status" value="2"/>
</dbReference>
<dbReference type="GO" id="GO:0043682">
    <property type="term" value="F:P-type divalent copper transporter activity"/>
    <property type="evidence" value="ECO:0007669"/>
    <property type="project" value="TreeGrafter"/>
</dbReference>
<evidence type="ECO:0000256" key="18">
    <source>
        <dbReference type="ARBA" id="ARBA00023065"/>
    </source>
</evidence>
<dbReference type="SUPFAM" id="SSF56784">
    <property type="entry name" value="HAD-like"/>
    <property type="match status" value="1"/>
</dbReference>
<dbReference type="InterPro" id="IPR044492">
    <property type="entry name" value="P_typ_ATPase_HD_dom"/>
</dbReference>